<dbReference type="InterPro" id="IPR001314">
    <property type="entry name" value="Peptidase_S1A"/>
</dbReference>
<dbReference type="GO" id="GO:0006508">
    <property type="term" value="P:proteolysis"/>
    <property type="evidence" value="ECO:0007669"/>
    <property type="project" value="InterPro"/>
</dbReference>
<evidence type="ECO:0000256" key="1">
    <source>
        <dbReference type="ARBA" id="ARBA00023157"/>
    </source>
</evidence>
<organism evidence="2 3">
    <name type="scientific">Rhodnius prolixus</name>
    <name type="common">Triatomid bug</name>
    <dbReference type="NCBI Taxonomy" id="13249"/>
    <lineage>
        <taxon>Eukaryota</taxon>
        <taxon>Metazoa</taxon>
        <taxon>Ecdysozoa</taxon>
        <taxon>Arthropoda</taxon>
        <taxon>Hexapoda</taxon>
        <taxon>Insecta</taxon>
        <taxon>Pterygota</taxon>
        <taxon>Neoptera</taxon>
        <taxon>Paraneoptera</taxon>
        <taxon>Hemiptera</taxon>
        <taxon>Heteroptera</taxon>
        <taxon>Panheteroptera</taxon>
        <taxon>Cimicomorpha</taxon>
        <taxon>Reduviidae</taxon>
        <taxon>Triatominae</taxon>
        <taxon>Rhodnius</taxon>
    </lineage>
</organism>
<sequence>MNITSTFLVNIFLFFPIIRAFDEDEVYISITEAPFVLAVVQVTHDGPQIDCMATLVHRRWALTSSQCFAKPDNKFIAYGISDIKQFSKNQTLPIEEIIYHPHYHQHINNNDIAIVKFKTPVEFDKTVKNIEIEGTTWPQDDRALNRECISYRFGQTRRKLSAKKVDARHGKSACHCYPYIRNICLALIDGDSICYGDFGGPLICDGKLVGIANTIVHLEQCVGRDTSPSCGDKDVMSMYTFICPYLQWVKWYVRETPAPPASCDALRNAETVRLTVVECLKEINLEDLGTNIIILMENFVN</sequence>
<dbReference type="GO" id="GO:0004252">
    <property type="term" value="F:serine-type endopeptidase activity"/>
    <property type="evidence" value="ECO:0007669"/>
    <property type="project" value="InterPro"/>
</dbReference>
<protein>
    <submittedName>
        <fullName evidence="2">Peptidase S1 domain-containing protein</fullName>
    </submittedName>
</protein>
<dbReference type="AlphaFoldDB" id="T1HE57"/>
<dbReference type="PANTHER" id="PTHR24271:SF50">
    <property type="match status" value="1"/>
</dbReference>
<dbReference type="FunCoup" id="T1HE57">
    <property type="interactions" value="29"/>
</dbReference>
<dbReference type="Proteomes" id="UP000015103">
    <property type="component" value="Unassembled WGS sequence"/>
</dbReference>
<name>T1HE57_RHOPR</name>
<dbReference type="Gene3D" id="2.40.10.10">
    <property type="entry name" value="Trypsin-like serine proteases"/>
    <property type="match status" value="2"/>
</dbReference>
<dbReference type="InterPro" id="IPR043504">
    <property type="entry name" value="Peptidase_S1_PA_chymotrypsin"/>
</dbReference>
<dbReference type="InterPro" id="IPR009003">
    <property type="entry name" value="Peptidase_S1_PA"/>
</dbReference>
<keyword evidence="3" id="KW-1185">Reference proteome</keyword>
<dbReference type="InParanoid" id="T1HE57"/>
<accession>T1HE57</accession>
<dbReference type="EMBL" id="ACPB03031717">
    <property type="status" value="NOT_ANNOTATED_CDS"/>
    <property type="molecule type" value="Genomic_DNA"/>
</dbReference>
<evidence type="ECO:0000313" key="3">
    <source>
        <dbReference type="Proteomes" id="UP000015103"/>
    </source>
</evidence>
<proteinExistence type="predicted"/>
<dbReference type="PANTHER" id="PTHR24271">
    <property type="entry name" value="KALLIKREIN-RELATED"/>
    <property type="match status" value="1"/>
</dbReference>
<evidence type="ECO:0000313" key="2">
    <source>
        <dbReference type="EnsemblMetazoa" id="RPRC002329-PA"/>
    </source>
</evidence>
<dbReference type="FunFam" id="2.40.10.10:FF:000068">
    <property type="entry name" value="transmembrane protease serine 2"/>
    <property type="match status" value="1"/>
</dbReference>
<dbReference type="HOGENOM" id="CLU_925339_0_0_1"/>
<dbReference type="InterPro" id="IPR001254">
    <property type="entry name" value="Trypsin_dom"/>
</dbReference>
<dbReference type="eggNOG" id="KOG3627">
    <property type="taxonomic scope" value="Eukaryota"/>
</dbReference>
<dbReference type="SMART" id="SM00020">
    <property type="entry name" value="Tryp_SPc"/>
    <property type="match status" value="1"/>
</dbReference>
<dbReference type="PROSITE" id="PS50240">
    <property type="entry name" value="TRYPSIN_DOM"/>
    <property type="match status" value="1"/>
</dbReference>
<dbReference type="Pfam" id="PF00089">
    <property type="entry name" value="Trypsin"/>
    <property type="match status" value="1"/>
</dbReference>
<dbReference type="PRINTS" id="PR00722">
    <property type="entry name" value="CHYMOTRYPSIN"/>
</dbReference>
<reference evidence="2" key="1">
    <citation type="submission" date="2015-05" db="UniProtKB">
        <authorList>
            <consortium name="EnsemblMetazoa"/>
        </authorList>
    </citation>
    <scope>IDENTIFICATION</scope>
</reference>
<keyword evidence="1" id="KW-1015">Disulfide bond</keyword>
<dbReference type="OMA" id="TCANTIS"/>
<dbReference type="STRING" id="13249.T1HE57"/>
<dbReference type="SUPFAM" id="SSF50494">
    <property type="entry name" value="Trypsin-like serine proteases"/>
    <property type="match status" value="1"/>
</dbReference>
<dbReference type="VEuPathDB" id="VectorBase:RPRC002329"/>
<dbReference type="EnsemblMetazoa" id="RPRC002329-RA">
    <property type="protein sequence ID" value="RPRC002329-PA"/>
    <property type="gene ID" value="RPRC002329"/>
</dbReference>